<evidence type="ECO:0000313" key="3">
    <source>
        <dbReference type="EnsemblPlants" id="KEH23520"/>
    </source>
</evidence>
<evidence type="ECO:0000256" key="1">
    <source>
        <dbReference type="SAM" id="MobiDB-lite"/>
    </source>
</evidence>
<evidence type="ECO:0000313" key="4">
    <source>
        <dbReference type="Proteomes" id="UP000002051"/>
    </source>
</evidence>
<reference evidence="2 4" key="2">
    <citation type="journal article" date="2014" name="BMC Genomics">
        <title>An improved genome release (version Mt4.0) for the model legume Medicago truncatula.</title>
        <authorList>
            <person name="Tang H."/>
            <person name="Krishnakumar V."/>
            <person name="Bidwell S."/>
            <person name="Rosen B."/>
            <person name="Chan A."/>
            <person name="Zhou S."/>
            <person name="Gentzbittel L."/>
            <person name="Childs K.L."/>
            <person name="Yandell M."/>
            <person name="Gundlach H."/>
            <person name="Mayer K.F."/>
            <person name="Schwartz D.C."/>
            <person name="Town C.D."/>
        </authorList>
    </citation>
    <scope>GENOME REANNOTATION</scope>
    <source>
        <strain evidence="2">A17</strain>
        <strain evidence="3 4">cv. Jemalong A17</strain>
    </source>
</reference>
<protein>
    <submittedName>
        <fullName evidence="2 3">Uncharacterized protein</fullName>
    </submittedName>
</protein>
<name>A0A072UCE4_MEDTR</name>
<feature type="region of interest" description="Disordered" evidence="1">
    <location>
        <begin position="72"/>
        <end position="92"/>
    </location>
</feature>
<reference evidence="2 4" key="1">
    <citation type="journal article" date="2011" name="Nature">
        <title>The Medicago genome provides insight into the evolution of rhizobial symbioses.</title>
        <authorList>
            <person name="Young N.D."/>
            <person name="Debelle F."/>
            <person name="Oldroyd G.E."/>
            <person name="Geurts R."/>
            <person name="Cannon S.B."/>
            <person name="Udvardi M.K."/>
            <person name="Benedito V.A."/>
            <person name="Mayer K.F."/>
            <person name="Gouzy J."/>
            <person name="Schoof H."/>
            <person name="Van de Peer Y."/>
            <person name="Proost S."/>
            <person name="Cook D.R."/>
            <person name="Meyers B.C."/>
            <person name="Spannagl M."/>
            <person name="Cheung F."/>
            <person name="De Mita S."/>
            <person name="Krishnakumar V."/>
            <person name="Gundlach H."/>
            <person name="Zhou S."/>
            <person name="Mudge J."/>
            <person name="Bharti A.K."/>
            <person name="Murray J.D."/>
            <person name="Naoumkina M.A."/>
            <person name="Rosen B."/>
            <person name="Silverstein K.A."/>
            <person name="Tang H."/>
            <person name="Rombauts S."/>
            <person name="Zhao P.X."/>
            <person name="Zhou P."/>
            <person name="Barbe V."/>
            <person name="Bardou P."/>
            <person name="Bechner M."/>
            <person name="Bellec A."/>
            <person name="Berger A."/>
            <person name="Berges H."/>
            <person name="Bidwell S."/>
            <person name="Bisseling T."/>
            <person name="Choisne N."/>
            <person name="Couloux A."/>
            <person name="Denny R."/>
            <person name="Deshpande S."/>
            <person name="Dai X."/>
            <person name="Doyle J.J."/>
            <person name="Dudez A.M."/>
            <person name="Farmer A.D."/>
            <person name="Fouteau S."/>
            <person name="Franken C."/>
            <person name="Gibelin C."/>
            <person name="Gish J."/>
            <person name="Goldstein S."/>
            <person name="Gonzalez A.J."/>
            <person name="Green P.J."/>
            <person name="Hallab A."/>
            <person name="Hartog M."/>
            <person name="Hua A."/>
            <person name="Humphray S.J."/>
            <person name="Jeong D.H."/>
            <person name="Jing Y."/>
            <person name="Jocker A."/>
            <person name="Kenton S.M."/>
            <person name="Kim D.J."/>
            <person name="Klee K."/>
            <person name="Lai H."/>
            <person name="Lang C."/>
            <person name="Lin S."/>
            <person name="Macmil S.L."/>
            <person name="Magdelenat G."/>
            <person name="Matthews L."/>
            <person name="McCorrison J."/>
            <person name="Monaghan E.L."/>
            <person name="Mun J.H."/>
            <person name="Najar F.Z."/>
            <person name="Nicholson C."/>
            <person name="Noirot C."/>
            <person name="O'Bleness M."/>
            <person name="Paule C.R."/>
            <person name="Poulain J."/>
            <person name="Prion F."/>
            <person name="Qin B."/>
            <person name="Qu C."/>
            <person name="Retzel E.F."/>
            <person name="Riddle C."/>
            <person name="Sallet E."/>
            <person name="Samain S."/>
            <person name="Samson N."/>
            <person name="Sanders I."/>
            <person name="Saurat O."/>
            <person name="Scarpelli C."/>
            <person name="Schiex T."/>
            <person name="Segurens B."/>
            <person name="Severin A.J."/>
            <person name="Sherrier D.J."/>
            <person name="Shi R."/>
            <person name="Sims S."/>
            <person name="Singer S.R."/>
            <person name="Sinharoy S."/>
            <person name="Sterck L."/>
            <person name="Viollet A."/>
            <person name="Wang B.B."/>
            <person name="Wang K."/>
            <person name="Wang M."/>
            <person name="Wang X."/>
            <person name="Warfsmann J."/>
            <person name="Weissenbach J."/>
            <person name="White D.D."/>
            <person name="White J.D."/>
            <person name="Wiley G.B."/>
            <person name="Wincker P."/>
            <person name="Xing Y."/>
            <person name="Yang L."/>
            <person name="Yao Z."/>
            <person name="Ying F."/>
            <person name="Zhai J."/>
            <person name="Zhou L."/>
            <person name="Zuber A."/>
            <person name="Denarie J."/>
            <person name="Dixon R.A."/>
            <person name="May G.D."/>
            <person name="Schwartz D.C."/>
            <person name="Rogers J."/>
            <person name="Quetier F."/>
            <person name="Town C.D."/>
            <person name="Roe B.A."/>
        </authorList>
    </citation>
    <scope>NUCLEOTIDE SEQUENCE [LARGE SCALE GENOMIC DNA]</scope>
    <source>
        <strain evidence="2">A17</strain>
        <strain evidence="3 4">cv. Jemalong A17</strain>
    </source>
</reference>
<dbReference type="EMBL" id="CM001223">
    <property type="protein sequence ID" value="KEH23520.1"/>
    <property type="molecule type" value="Genomic_DNA"/>
</dbReference>
<accession>A0A072UCE4</accession>
<dbReference type="EnsemblPlants" id="KEH23520">
    <property type="protein sequence ID" value="KEH23520"/>
    <property type="gene ID" value="MTR_7g085445"/>
</dbReference>
<dbReference type="AlphaFoldDB" id="A0A072UCE4"/>
<keyword evidence="4" id="KW-1185">Reference proteome</keyword>
<reference evidence="3" key="3">
    <citation type="submission" date="2015-04" db="UniProtKB">
        <authorList>
            <consortium name="EnsemblPlants"/>
        </authorList>
    </citation>
    <scope>IDENTIFICATION</scope>
    <source>
        <strain evidence="3">cv. Jemalong A17</strain>
    </source>
</reference>
<sequence length="92" mass="10631">MAKYLSDRPYPLLLNLMGRLSHRGSSYKLHNKINLWFELGHQKANNLKLKSSDTFDPKEYKFSLPITSLLDPNSHLSQMHDESSTKIQSTLN</sequence>
<proteinExistence type="predicted"/>
<gene>
    <name evidence="2" type="ordered locus">MTR_7g085445</name>
</gene>
<organism evidence="2 4">
    <name type="scientific">Medicago truncatula</name>
    <name type="common">Barrel medic</name>
    <name type="synonym">Medicago tribuloides</name>
    <dbReference type="NCBI Taxonomy" id="3880"/>
    <lineage>
        <taxon>Eukaryota</taxon>
        <taxon>Viridiplantae</taxon>
        <taxon>Streptophyta</taxon>
        <taxon>Embryophyta</taxon>
        <taxon>Tracheophyta</taxon>
        <taxon>Spermatophyta</taxon>
        <taxon>Magnoliopsida</taxon>
        <taxon>eudicotyledons</taxon>
        <taxon>Gunneridae</taxon>
        <taxon>Pentapetalae</taxon>
        <taxon>rosids</taxon>
        <taxon>fabids</taxon>
        <taxon>Fabales</taxon>
        <taxon>Fabaceae</taxon>
        <taxon>Papilionoideae</taxon>
        <taxon>50 kb inversion clade</taxon>
        <taxon>NPAAA clade</taxon>
        <taxon>Hologalegina</taxon>
        <taxon>IRL clade</taxon>
        <taxon>Trifolieae</taxon>
        <taxon>Medicago</taxon>
    </lineage>
</organism>
<dbReference type="HOGENOM" id="CLU_2416680_0_0_1"/>
<evidence type="ECO:0000313" key="2">
    <source>
        <dbReference type="EMBL" id="KEH23520.1"/>
    </source>
</evidence>
<dbReference type="Proteomes" id="UP000002051">
    <property type="component" value="Unassembled WGS sequence"/>
</dbReference>